<gene>
    <name evidence="1" type="ORF">CVD27_13570</name>
</gene>
<name>A0A2N5HDT6_9BACI</name>
<dbReference type="OrthoDB" id="7054537at2"/>
<dbReference type="RefSeq" id="WP_101648443.1">
    <property type="nucleotide sequence ID" value="NZ_PGVE01000052.1"/>
</dbReference>
<dbReference type="EMBL" id="PGVE01000052">
    <property type="protein sequence ID" value="PLS03696.1"/>
    <property type="molecule type" value="Genomic_DNA"/>
</dbReference>
<keyword evidence="2" id="KW-1185">Reference proteome</keyword>
<evidence type="ECO:0000313" key="2">
    <source>
        <dbReference type="Proteomes" id="UP000234950"/>
    </source>
</evidence>
<comment type="caution">
    <text evidence="1">The sequence shown here is derived from an EMBL/GenBank/DDBJ whole genome shotgun (WGS) entry which is preliminary data.</text>
</comment>
<proteinExistence type="predicted"/>
<dbReference type="AlphaFoldDB" id="A0A2N5HDT6"/>
<protein>
    <submittedName>
        <fullName evidence="1">Amidase</fullName>
    </submittedName>
</protein>
<dbReference type="Proteomes" id="UP000234950">
    <property type="component" value="Unassembled WGS sequence"/>
</dbReference>
<evidence type="ECO:0000313" key="1">
    <source>
        <dbReference type="EMBL" id="PLS03696.1"/>
    </source>
</evidence>
<accession>A0A2N5HDT6</accession>
<sequence length="290" mass="31901">MKKLVISAVVFFSIFSGGFGGSAKASGAQTLATWLWNPWKLVNDESGTLAFLEGKNVNKVYLQIDREIPLTVYRSFIEKASAKGIKIYALDGGPNWVAPKVDRNLDLLMNWLKTYQNGSSSSQKFAGVHLDVEPYLYSGWSTNQAGIIKSYQALLLKAKSSAAVLAVPLEADIPFWFDETAYKNTYGRGTLAEWVIANTNSVTIMAYRDSASMIIDLVKNEIALAGNYNKQLVVGVETGETSEGESISFYEEGEAYMNQELAKVESFYAGTSGYSGVAVHHFDSWQSMKP</sequence>
<reference evidence="1 2" key="1">
    <citation type="submission" date="2017-11" db="EMBL/GenBank/DDBJ databases">
        <title>Comparitive Functional Genomics of Dry Heat Resistant strains isolated from the Viking Spacecraft.</title>
        <authorList>
            <person name="Seuylemezian A."/>
            <person name="Cooper K."/>
            <person name="Vaishampayan P."/>
        </authorList>
    </citation>
    <scope>NUCLEOTIDE SEQUENCE [LARGE SCALE GENOMIC DNA]</scope>
    <source>
        <strain evidence="1 2">V32-6</strain>
    </source>
</reference>
<organism evidence="1 2">
    <name type="scientific">Neobacillus cucumis</name>
    <dbReference type="NCBI Taxonomy" id="1740721"/>
    <lineage>
        <taxon>Bacteria</taxon>
        <taxon>Bacillati</taxon>
        <taxon>Bacillota</taxon>
        <taxon>Bacilli</taxon>
        <taxon>Bacillales</taxon>
        <taxon>Bacillaceae</taxon>
        <taxon>Neobacillus</taxon>
    </lineage>
</organism>